<name>A0ACC3SR68_9PEZI</name>
<organism evidence="1 2">
    <name type="scientific">Zalaria obscura</name>
    <dbReference type="NCBI Taxonomy" id="2024903"/>
    <lineage>
        <taxon>Eukaryota</taxon>
        <taxon>Fungi</taxon>
        <taxon>Dikarya</taxon>
        <taxon>Ascomycota</taxon>
        <taxon>Pezizomycotina</taxon>
        <taxon>Dothideomycetes</taxon>
        <taxon>Dothideomycetidae</taxon>
        <taxon>Dothideales</taxon>
        <taxon>Zalariaceae</taxon>
        <taxon>Zalaria</taxon>
    </lineage>
</organism>
<dbReference type="Proteomes" id="UP001320706">
    <property type="component" value="Unassembled WGS sequence"/>
</dbReference>
<sequence length="375" mass="42015">MSYGSLSHDKESGQVYTEKIVKLNPKRDRRQRQWMDHSLGRQFDNEPSRSGTRTLEDMATRCLLSNLDCLDGDVVKQLPEQIVQRIWARIKRSQLISFRIWTSFAPLLPAPPTHPNLHTTYIPLLTTSTPSLRPYLPHLSSPILAWTTTLTLTNISFAPPDLLSLATLRNLTCLSISRTSTHHAACVTDLLVKGWAESAAAPENGFPSLTTLFLAHQPQLTVHALQRLASLPRLTELVLYACGIADVDADRAAARKAGWRERGDWNWRSRVQGKGWAELVAEVHGDGTAVPEELGERPRVLVVMGGREELRVEEVGRLVWLRRVDAEEEKGEMSGREGPRRRGREGRGDGSAGRTAKRLKVREGRRRDVGELLGL</sequence>
<comment type="caution">
    <text evidence="1">The sequence shown here is derived from an EMBL/GenBank/DDBJ whole genome shotgun (WGS) entry which is preliminary data.</text>
</comment>
<evidence type="ECO:0000313" key="2">
    <source>
        <dbReference type="Proteomes" id="UP001320706"/>
    </source>
</evidence>
<protein>
    <submittedName>
        <fullName evidence="1">Uncharacterized protein</fullName>
    </submittedName>
</protein>
<proteinExistence type="predicted"/>
<accession>A0ACC3SR68</accession>
<evidence type="ECO:0000313" key="1">
    <source>
        <dbReference type="EMBL" id="KAK8222037.1"/>
    </source>
</evidence>
<keyword evidence="2" id="KW-1185">Reference proteome</keyword>
<reference evidence="1" key="1">
    <citation type="submission" date="2024-02" db="EMBL/GenBank/DDBJ databases">
        <title>Metagenome Assembled Genome of Zalaria obscura JY119.</title>
        <authorList>
            <person name="Vighnesh L."/>
            <person name="Jagadeeshwari U."/>
            <person name="Venkata Ramana C."/>
            <person name="Sasikala C."/>
        </authorList>
    </citation>
    <scope>NUCLEOTIDE SEQUENCE</scope>
    <source>
        <strain evidence="1">JY119</strain>
    </source>
</reference>
<dbReference type="EMBL" id="JAMKPW020000001">
    <property type="protein sequence ID" value="KAK8222037.1"/>
    <property type="molecule type" value="Genomic_DNA"/>
</dbReference>
<gene>
    <name evidence="1" type="ORF">M8818_000205</name>
</gene>